<name>A0A8S5RNY8_9VIRU</name>
<evidence type="ECO:0000313" key="1">
    <source>
        <dbReference type="EMBL" id="DAE33014.1"/>
    </source>
</evidence>
<accession>A0A8S5RNY8</accession>
<sequence length="151" mass="16846">MNSIADLNPDAVLAKLLDNKIKVQTSATQSHTIRAYGDEERPNKNLADEFIDVEWNGGAQSLTEEPALFKGNLMLTIWCKAQTDGRAKKKLVKQIVSQVAPLVHRKVSQGFVFSFDPTNVITPTTTNLTTGYSTTILNVEWHVTDEFLQKQ</sequence>
<protein>
    <submittedName>
        <fullName evidence="1">Uncharacterized protein</fullName>
    </submittedName>
</protein>
<reference evidence="1" key="1">
    <citation type="journal article" date="2021" name="Proc. Natl. Acad. Sci. U.S.A.">
        <title>A Catalog of Tens of Thousands of Viruses from Human Metagenomes Reveals Hidden Associations with Chronic Diseases.</title>
        <authorList>
            <person name="Tisza M.J."/>
            <person name="Buck C.B."/>
        </authorList>
    </citation>
    <scope>NUCLEOTIDE SEQUENCE</scope>
    <source>
        <strain evidence="1">CtoYX9</strain>
    </source>
</reference>
<dbReference type="EMBL" id="BK059131">
    <property type="protein sequence ID" value="DAE33014.1"/>
    <property type="molecule type" value="Genomic_DNA"/>
</dbReference>
<proteinExistence type="predicted"/>
<organism evidence="1">
    <name type="scientific">virus sp. ctoYX9</name>
    <dbReference type="NCBI Taxonomy" id="2825822"/>
    <lineage>
        <taxon>Viruses</taxon>
    </lineage>
</organism>